<proteinExistence type="predicted"/>
<gene>
    <name evidence="1" type="ORF">TR158122</name>
</gene>
<organism evidence="1">
    <name type="scientific">Schistocephalus solidus</name>
    <name type="common">Tapeworm</name>
    <dbReference type="NCBI Taxonomy" id="70667"/>
    <lineage>
        <taxon>Eukaryota</taxon>
        <taxon>Metazoa</taxon>
        <taxon>Spiralia</taxon>
        <taxon>Lophotrochozoa</taxon>
        <taxon>Platyhelminthes</taxon>
        <taxon>Cestoda</taxon>
        <taxon>Eucestoda</taxon>
        <taxon>Diphyllobothriidea</taxon>
        <taxon>Diphyllobothriidae</taxon>
        <taxon>Schistocephalus</taxon>
    </lineage>
</organism>
<evidence type="ECO:0000313" key="1">
    <source>
        <dbReference type="EMBL" id="JAP62295.1"/>
    </source>
</evidence>
<name>A0A0V0JAC8_SCHSO</name>
<dbReference type="EMBL" id="GEEE01000930">
    <property type="protein sequence ID" value="JAP62295.1"/>
    <property type="molecule type" value="Transcribed_RNA"/>
</dbReference>
<reference evidence="1" key="1">
    <citation type="submission" date="2016-01" db="EMBL/GenBank/DDBJ databases">
        <title>Reference transcriptome for the parasite Schistocephalus solidus: insights into the molecular evolution of parasitism.</title>
        <authorList>
            <person name="Hebert F.O."/>
            <person name="Grambauer S."/>
            <person name="Barber I."/>
            <person name="Landry C.R."/>
            <person name="Aubin-Horth N."/>
        </authorList>
    </citation>
    <scope>NUCLEOTIDE SEQUENCE</scope>
</reference>
<accession>A0A0V0JAC8</accession>
<dbReference type="AlphaFoldDB" id="A0A0V0JAC8"/>
<sequence length="190" mass="21366">MIGRQDLYIQGQDRMVAAVFCGCSCAEFSAFGGRNKNSIGVISARALHFLHKRGAKEKQASLCDRTLKALVLAMDVHEELLKVPAFEVSRPCVQRYKIISRSRLRVPMRTKNSRHRSDFLGEQSESLLSINSDSESDPDHFYDDVCADELRWGECNMNKSADDSDLNLIPPRIYQTSSKLACCGIECNLM</sequence>
<protein>
    <submittedName>
        <fullName evidence="1">Uncharacterized protein</fullName>
    </submittedName>
</protein>